<proteinExistence type="predicted"/>
<comment type="caution">
    <text evidence="7">The sequence shown here is derived from an EMBL/GenBank/DDBJ whole genome shotgun (WGS) entry which is preliminary data.</text>
</comment>
<dbReference type="InterPro" id="IPR006311">
    <property type="entry name" value="TAT_signal"/>
</dbReference>
<dbReference type="InterPro" id="IPR008972">
    <property type="entry name" value="Cupredoxin"/>
</dbReference>
<dbReference type="InterPro" id="IPR045087">
    <property type="entry name" value="Cu-oxidase_fam"/>
</dbReference>
<dbReference type="SUPFAM" id="SSF49503">
    <property type="entry name" value="Cupredoxins"/>
    <property type="match status" value="3"/>
</dbReference>
<evidence type="ECO:0000256" key="1">
    <source>
        <dbReference type="ARBA" id="ARBA00022723"/>
    </source>
</evidence>
<name>A0ABT5GI36_9MICO</name>
<feature type="domain" description="Plastocyanin-like" evidence="5">
    <location>
        <begin position="383"/>
        <end position="487"/>
    </location>
</feature>
<dbReference type="InterPro" id="IPR011706">
    <property type="entry name" value="Cu-oxidase_C"/>
</dbReference>
<dbReference type="EMBL" id="JAPFQL010000046">
    <property type="protein sequence ID" value="MDC5697913.1"/>
    <property type="molecule type" value="Genomic_DNA"/>
</dbReference>
<evidence type="ECO:0000256" key="3">
    <source>
        <dbReference type="SAM" id="MobiDB-lite"/>
    </source>
</evidence>
<dbReference type="Pfam" id="PF00394">
    <property type="entry name" value="Cu-oxidase"/>
    <property type="match status" value="1"/>
</dbReference>
<dbReference type="InterPro" id="IPR002355">
    <property type="entry name" value="Cu_oxidase_Cu_BS"/>
</dbReference>
<evidence type="ECO:0000259" key="4">
    <source>
        <dbReference type="Pfam" id="PF00394"/>
    </source>
</evidence>
<dbReference type="RefSeq" id="WP_272462486.1">
    <property type="nucleotide sequence ID" value="NZ_JAPFQL010000046.1"/>
</dbReference>
<accession>A0ABT5GI36</accession>
<dbReference type="Gene3D" id="2.60.40.420">
    <property type="entry name" value="Cupredoxins - blue copper proteins"/>
    <property type="match status" value="3"/>
</dbReference>
<dbReference type="PANTHER" id="PTHR11709:SF2">
    <property type="entry name" value="MULTICOPPER OXIDASE LPR1"/>
    <property type="match status" value="1"/>
</dbReference>
<dbReference type="Pfam" id="PF07732">
    <property type="entry name" value="Cu-oxidase_3"/>
    <property type="match status" value="1"/>
</dbReference>
<keyword evidence="1" id="KW-0479">Metal-binding</keyword>
<feature type="domain" description="Plastocyanin-like" evidence="4">
    <location>
        <begin position="215"/>
        <end position="301"/>
    </location>
</feature>
<feature type="domain" description="Plastocyanin-like" evidence="6">
    <location>
        <begin position="70"/>
        <end position="178"/>
    </location>
</feature>
<dbReference type="PROSITE" id="PS51318">
    <property type="entry name" value="TAT"/>
    <property type="match status" value="1"/>
</dbReference>
<evidence type="ECO:0000313" key="8">
    <source>
        <dbReference type="Proteomes" id="UP001150259"/>
    </source>
</evidence>
<evidence type="ECO:0000259" key="6">
    <source>
        <dbReference type="Pfam" id="PF07732"/>
    </source>
</evidence>
<dbReference type="PANTHER" id="PTHR11709">
    <property type="entry name" value="MULTI-COPPER OXIDASE"/>
    <property type="match status" value="1"/>
</dbReference>
<evidence type="ECO:0000259" key="5">
    <source>
        <dbReference type="Pfam" id="PF07731"/>
    </source>
</evidence>
<sequence>MADLSRRNALRLAGLGAATAVAGGVGIWRTSTDGSAIDPEAGGLLAQPAVLTSTGGRLEVELVAGRGVTLAGRETQALGYNGSSPGPTLHVRPGDTLRVRLTNRLDEATNLHTHGLHVSPEGRSDNIFRVVGPGESGDYEFAIPADHPAGTFWYHPHHHGTVADQLFGGLFGALIVAGADDPDLPERLLVVSDISLDAGGRPAKPSLPEIMAGREGDLVLVNGQRLPRLDVVAGVTERWRFVNACVSRFVRLQLDGHRLGLLGLDGQALGPPMDVDAVTLAPGNRADLVVSLQRAGRHTLRTLAVDRGGMGMMMGSNDTSRETALAEVRAVEASRSGPPEPKAWPGPGLPDLRDRDVARRRRITFTMGMSMGMSMGMGPGGMTFGFDGVEFDPARVDQDPRLGTVEEWTIANTTPMDHPFHLHVWPMQLIAGPGSSATDRPDWRDVVIVPGGGEVRVLVSFEKFGGRTVYHCHILDHEDRGMMGIVQTQG</sequence>
<gene>
    <name evidence="7" type="ORF">OO014_11635</name>
</gene>
<protein>
    <submittedName>
        <fullName evidence="7">Multicopper oxidase family protein</fullName>
    </submittedName>
</protein>
<dbReference type="InterPro" id="IPR001117">
    <property type="entry name" value="Cu-oxidase_2nd"/>
</dbReference>
<evidence type="ECO:0000256" key="2">
    <source>
        <dbReference type="ARBA" id="ARBA00023002"/>
    </source>
</evidence>
<dbReference type="Proteomes" id="UP001150259">
    <property type="component" value="Unassembled WGS sequence"/>
</dbReference>
<dbReference type="InterPro" id="IPR011707">
    <property type="entry name" value="Cu-oxidase-like_N"/>
</dbReference>
<keyword evidence="8" id="KW-1185">Reference proteome</keyword>
<dbReference type="CDD" id="cd13853">
    <property type="entry name" value="CuRO_1_Tth-MCO_like"/>
    <property type="match status" value="1"/>
</dbReference>
<keyword evidence="2" id="KW-0560">Oxidoreductase</keyword>
<evidence type="ECO:0000313" key="7">
    <source>
        <dbReference type="EMBL" id="MDC5697913.1"/>
    </source>
</evidence>
<feature type="compositionally biased region" description="Pro residues" evidence="3">
    <location>
        <begin position="338"/>
        <end position="348"/>
    </location>
</feature>
<dbReference type="PROSITE" id="PS00080">
    <property type="entry name" value="MULTICOPPER_OXIDASE2"/>
    <property type="match status" value="1"/>
</dbReference>
<dbReference type="Pfam" id="PF07731">
    <property type="entry name" value="Cu-oxidase_2"/>
    <property type="match status" value="1"/>
</dbReference>
<organism evidence="7 8">
    <name type="scientific">Intrasporangium calvum</name>
    <dbReference type="NCBI Taxonomy" id="53358"/>
    <lineage>
        <taxon>Bacteria</taxon>
        <taxon>Bacillati</taxon>
        <taxon>Actinomycetota</taxon>
        <taxon>Actinomycetes</taxon>
        <taxon>Micrococcales</taxon>
        <taxon>Intrasporangiaceae</taxon>
        <taxon>Intrasporangium</taxon>
    </lineage>
</organism>
<feature type="region of interest" description="Disordered" evidence="3">
    <location>
        <begin position="331"/>
        <end position="353"/>
    </location>
</feature>
<dbReference type="CDD" id="cd13900">
    <property type="entry name" value="CuRO_3_Tth-MCO_like"/>
    <property type="match status" value="1"/>
</dbReference>
<reference evidence="7 8" key="1">
    <citation type="submission" date="2022-11" db="EMBL/GenBank/DDBJ databases">
        <title>Anaerobic phenanthrene biodegradation by a DNRA strain PheN6.</title>
        <authorList>
            <person name="Zhang Z."/>
        </authorList>
    </citation>
    <scope>NUCLEOTIDE SEQUENCE [LARGE SCALE GENOMIC DNA]</scope>
    <source>
        <strain evidence="7 8">PheN6</strain>
    </source>
</reference>